<dbReference type="Proteomes" id="UP001201262">
    <property type="component" value="Unassembled WGS sequence"/>
</dbReference>
<dbReference type="Gene3D" id="4.10.240.10">
    <property type="entry name" value="Zn(2)-C6 fungal-type DNA-binding domain"/>
    <property type="match status" value="1"/>
</dbReference>
<evidence type="ECO:0000256" key="1">
    <source>
        <dbReference type="ARBA" id="ARBA00004123"/>
    </source>
</evidence>
<dbReference type="Pfam" id="PF11951">
    <property type="entry name" value="Fungal_trans_2"/>
    <property type="match status" value="1"/>
</dbReference>
<evidence type="ECO:0000256" key="3">
    <source>
        <dbReference type="ARBA" id="ARBA00023125"/>
    </source>
</evidence>
<evidence type="ECO:0000256" key="6">
    <source>
        <dbReference type="SAM" id="MobiDB-lite"/>
    </source>
</evidence>
<dbReference type="SMART" id="SM00066">
    <property type="entry name" value="GAL4"/>
    <property type="match status" value="1"/>
</dbReference>
<keyword evidence="5" id="KW-0539">Nucleus</keyword>
<dbReference type="Pfam" id="PF00172">
    <property type="entry name" value="Zn_clus"/>
    <property type="match status" value="1"/>
</dbReference>
<dbReference type="GO" id="GO:0008270">
    <property type="term" value="F:zinc ion binding"/>
    <property type="evidence" value="ECO:0007669"/>
    <property type="project" value="InterPro"/>
</dbReference>
<organism evidence="8 9">
    <name type="scientific">Talaromyces proteolyticus</name>
    <dbReference type="NCBI Taxonomy" id="1131652"/>
    <lineage>
        <taxon>Eukaryota</taxon>
        <taxon>Fungi</taxon>
        <taxon>Dikarya</taxon>
        <taxon>Ascomycota</taxon>
        <taxon>Pezizomycotina</taxon>
        <taxon>Eurotiomycetes</taxon>
        <taxon>Eurotiomycetidae</taxon>
        <taxon>Eurotiales</taxon>
        <taxon>Trichocomaceae</taxon>
        <taxon>Talaromyces</taxon>
        <taxon>Talaromyces sect. Bacilispori</taxon>
    </lineage>
</organism>
<dbReference type="SUPFAM" id="SSF57701">
    <property type="entry name" value="Zn2/Cys6 DNA-binding domain"/>
    <property type="match status" value="1"/>
</dbReference>
<keyword evidence="9" id="KW-1185">Reference proteome</keyword>
<dbReference type="EMBL" id="JAJTJA010000009">
    <property type="protein sequence ID" value="KAH8694262.1"/>
    <property type="molecule type" value="Genomic_DNA"/>
</dbReference>
<dbReference type="PANTHER" id="PTHR37534:SF46">
    <property type="entry name" value="ZN(II)2CYS6 TRANSCRIPTION FACTOR (EUROFUNG)"/>
    <property type="match status" value="1"/>
</dbReference>
<evidence type="ECO:0000259" key="7">
    <source>
        <dbReference type="PROSITE" id="PS50048"/>
    </source>
</evidence>
<keyword evidence="3" id="KW-0238">DNA-binding</keyword>
<feature type="domain" description="Zn(2)-C6 fungal-type" evidence="7">
    <location>
        <begin position="27"/>
        <end position="57"/>
    </location>
</feature>
<dbReference type="PANTHER" id="PTHR37534">
    <property type="entry name" value="TRANSCRIPTIONAL ACTIVATOR PROTEIN UGA3"/>
    <property type="match status" value="1"/>
</dbReference>
<gene>
    <name evidence="8" type="ORF">BGW36DRAFT_430278</name>
</gene>
<dbReference type="GO" id="GO:0005634">
    <property type="term" value="C:nucleus"/>
    <property type="evidence" value="ECO:0007669"/>
    <property type="project" value="UniProtKB-SubCell"/>
</dbReference>
<dbReference type="GeneID" id="70251110"/>
<keyword evidence="4" id="KW-0804">Transcription</keyword>
<dbReference type="RefSeq" id="XP_046069932.1">
    <property type="nucleotide sequence ID" value="XM_046220823.1"/>
</dbReference>
<reference evidence="8" key="1">
    <citation type="submission" date="2021-12" db="EMBL/GenBank/DDBJ databases">
        <title>Convergent genome expansion in fungi linked to evolution of root-endophyte symbiosis.</title>
        <authorList>
            <consortium name="DOE Joint Genome Institute"/>
            <person name="Ke Y.-H."/>
            <person name="Bonito G."/>
            <person name="Liao H.-L."/>
            <person name="Looney B."/>
            <person name="Rojas-Flechas A."/>
            <person name="Nash J."/>
            <person name="Hameed K."/>
            <person name="Schadt C."/>
            <person name="Martin F."/>
            <person name="Crous P.W."/>
            <person name="Miettinen O."/>
            <person name="Magnuson J.K."/>
            <person name="Labbe J."/>
            <person name="Jacobson D."/>
            <person name="Doktycz M.J."/>
            <person name="Veneault-Fourrey C."/>
            <person name="Kuo A."/>
            <person name="Mondo S."/>
            <person name="Calhoun S."/>
            <person name="Riley R."/>
            <person name="Ohm R."/>
            <person name="LaButti K."/>
            <person name="Andreopoulos B."/>
            <person name="Pangilinan J."/>
            <person name="Nolan M."/>
            <person name="Tritt A."/>
            <person name="Clum A."/>
            <person name="Lipzen A."/>
            <person name="Daum C."/>
            <person name="Barry K."/>
            <person name="Grigoriev I.V."/>
            <person name="Vilgalys R."/>
        </authorList>
    </citation>
    <scope>NUCLEOTIDE SEQUENCE</scope>
    <source>
        <strain evidence="8">PMI_201</strain>
    </source>
</reference>
<dbReference type="PROSITE" id="PS50048">
    <property type="entry name" value="ZN2_CY6_FUNGAL_2"/>
    <property type="match status" value="1"/>
</dbReference>
<dbReference type="PROSITE" id="PS00463">
    <property type="entry name" value="ZN2_CY6_FUNGAL_1"/>
    <property type="match status" value="1"/>
</dbReference>
<dbReference type="GO" id="GO:0000981">
    <property type="term" value="F:DNA-binding transcription factor activity, RNA polymerase II-specific"/>
    <property type="evidence" value="ECO:0007669"/>
    <property type="project" value="InterPro"/>
</dbReference>
<accession>A0AAD4KS26</accession>
<evidence type="ECO:0000313" key="8">
    <source>
        <dbReference type="EMBL" id="KAH8694262.1"/>
    </source>
</evidence>
<proteinExistence type="predicted"/>
<comment type="caution">
    <text evidence="8">The sequence shown here is derived from an EMBL/GenBank/DDBJ whole genome shotgun (WGS) entry which is preliminary data.</text>
</comment>
<dbReference type="AlphaFoldDB" id="A0AAD4KS26"/>
<comment type="subcellular location">
    <subcellularLocation>
        <location evidence="1">Nucleus</location>
    </subcellularLocation>
</comment>
<sequence length="510" mass="57170">MSPDSGRNAVRFPRQRVRLPYPRSRSGCLVCRRQHKKCDERRPACSRCLAKGKDCQWPGAVRREADLEKSPSVHDAPSPIREVPSDPSPCREEPFSSTSTSNDVVELEEELLRLLAPPGCSLGSVSSMFLAHFVGETSRYMTTVSPEKNPFLTHILPLAFSEELVLHSLLALGGAHLESRQSSPEINTWVCRHYGRVIHLLQDIISQKSDQPIDWLRASLALLMLYLFGVFNSMQSGGAIVHIRAGKKVIPKLLSAASSKTNSMRTLCGITFELYTYLSLITTPTPYDNGTPSELDTRNSLLLSWELLKSHGGFGVIVSPIHRYLEIIPRVVALCTRRQSELTFNECSSESLMVFNELMAIINTIGCEDDSGSALNLEARHSLSISAVYRHALTIFAYDAMWCGTIASDESRLLIVRQHALGALTLLPTLMKTHYRNLLLWPTIVIGSCLLNEEELDIIRSVLSTTQPIFVIMKMRMMLERLWAENDPVYFGPYGLQKHMMVHDTVIYLA</sequence>
<dbReference type="InterPro" id="IPR036864">
    <property type="entry name" value="Zn2-C6_fun-type_DNA-bd_sf"/>
</dbReference>
<dbReference type="InterPro" id="IPR001138">
    <property type="entry name" value="Zn2Cys6_DnaBD"/>
</dbReference>
<dbReference type="CDD" id="cd00067">
    <property type="entry name" value="GAL4"/>
    <property type="match status" value="1"/>
</dbReference>
<feature type="region of interest" description="Disordered" evidence="6">
    <location>
        <begin position="66"/>
        <end position="101"/>
    </location>
</feature>
<protein>
    <submittedName>
        <fullName evidence="8">Fungal-specific transcription factor domain-containing protein</fullName>
    </submittedName>
</protein>
<evidence type="ECO:0000313" key="9">
    <source>
        <dbReference type="Proteomes" id="UP001201262"/>
    </source>
</evidence>
<evidence type="ECO:0000256" key="2">
    <source>
        <dbReference type="ARBA" id="ARBA00023015"/>
    </source>
</evidence>
<keyword evidence="2" id="KW-0805">Transcription regulation</keyword>
<dbReference type="InterPro" id="IPR021858">
    <property type="entry name" value="Fun_TF"/>
</dbReference>
<dbReference type="GO" id="GO:0003677">
    <property type="term" value="F:DNA binding"/>
    <property type="evidence" value="ECO:0007669"/>
    <property type="project" value="UniProtKB-KW"/>
</dbReference>
<name>A0AAD4KS26_9EURO</name>
<evidence type="ECO:0000256" key="4">
    <source>
        <dbReference type="ARBA" id="ARBA00023163"/>
    </source>
</evidence>
<evidence type="ECO:0000256" key="5">
    <source>
        <dbReference type="ARBA" id="ARBA00023242"/>
    </source>
</evidence>